<feature type="signal peptide" evidence="2">
    <location>
        <begin position="1"/>
        <end position="34"/>
    </location>
</feature>
<feature type="compositionally biased region" description="Gly residues" evidence="1">
    <location>
        <begin position="117"/>
        <end position="130"/>
    </location>
</feature>
<feature type="region of interest" description="Disordered" evidence="1">
    <location>
        <begin position="116"/>
        <end position="192"/>
    </location>
</feature>
<evidence type="ECO:0000256" key="2">
    <source>
        <dbReference type="SAM" id="SignalP"/>
    </source>
</evidence>
<dbReference type="PANTHER" id="PTHR40050">
    <property type="entry name" value="INNER SPORE COAT PROTEIN H"/>
    <property type="match status" value="1"/>
</dbReference>
<dbReference type="PANTHER" id="PTHR40050:SF1">
    <property type="entry name" value="INNER SPORE COAT PROTEIN H"/>
    <property type="match status" value="1"/>
</dbReference>
<dbReference type="EMBL" id="QJVC01000001">
    <property type="protein sequence ID" value="PYI40052.1"/>
    <property type="molecule type" value="Genomic_DNA"/>
</dbReference>
<dbReference type="Pfam" id="PF08757">
    <property type="entry name" value="CotH"/>
    <property type="match status" value="1"/>
</dbReference>
<keyword evidence="3" id="KW-0946">Virion</keyword>
<gene>
    <name evidence="3" type="ORF">CVS30_00505</name>
</gene>
<organism evidence="3 4">
    <name type="scientific">Arthrobacter psychrolactophilus</name>
    <dbReference type="NCBI Taxonomy" id="92442"/>
    <lineage>
        <taxon>Bacteria</taxon>
        <taxon>Bacillati</taxon>
        <taxon>Actinomycetota</taxon>
        <taxon>Actinomycetes</taxon>
        <taxon>Micrococcales</taxon>
        <taxon>Micrococcaceae</taxon>
        <taxon>Arthrobacter</taxon>
    </lineage>
</organism>
<dbReference type="PROSITE" id="PS51257">
    <property type="entry name" value="PROKAR_LIPOPROTEIN"/>
    <property type="match status" value="1"/>
</dbReference>
<evidence type="ECO:0000313" key="3">
    <source>
        <dbReference type="EMBL" id="PYI40052.1"/>
    </source>
</evidence>
<dbReference type="InterPro" id="IPR014867">
    <property type="entry name" value="Spore_coat_CotH_CotH2/3/7"/>
</dbReference>
<reference evidence="3 4" key="1">
    <citation type="submission" date="2018-05" db="EMBL/GenBank/DDBJ databases">
        <title>Genetic diversity of glacier-inhabiting Cryobacterium bacteria in China and description of Cryobacterium mengkeensis sp. nov. and Arthrobacter glacialis sp. nov.</title>
        <authorList>
            <person name="Liu Q."/>
            <person name="Xin Y.-H."/>
        </authorList>
    </citation>
    <scope>NUCLEOTIDE SEQUENCE [LARGE SCALE GENOMIC DNA]</scope>
    <source>
        <strain evidence="3 4">B7</strain>
    </source>
</reference>
<dbReference type="Proteomes" id="UP000247980">
    <property type="component" value="Unassembled WGS sequence"/>
</dbReference>
<name>A0A2V5IWX9_9MICC</name>
<protein>
    <submittedName>
        <fullName evidence="3">Spore coat protein CotH</fullName>
    </submittedName>
</protein>
<keyword evidence="2" id="KW-0732">Signal</keyword>
<evidence type="ECO:0000256" key="1">
    <source>
        <dbReference type="SAM" id="MobiDB-lite"/>
    </source>
</evidence>
<keyword evidence="3" id="KW-0167">Capsid protein</keyword>
<proteinExistence type="predicted"/>
<dbReference type="OrthoDB" id="3280828at2"/>
<feature type="chain" id="PRO_5039487834" evidence="2">
    <location>
        <begin position="35"/>
        <end position="503"/>
    </location>
</feature>
<comment type="caution">
    <text evidence="3">The sequence shown here is derived from an EMBL/GenBank/DDBJ whole genome shotgun (WGS) entry which is preliminary data.</text>
</comment>
<accession>A0A2V5IWX9</accession>
<sequence length="503" mass="52343">MATKPRFKKLRKRLKAVSATAAVLALAVSGCSTSGDSATTGMVGTSITGAVDLFDATAAHTVSLVWDEADYNAMIASYESGSDKAWISADMTIDGTLINNVGVRLKGNSTLRSLGGDSSGAGAGAPGGADGTMPTDLPTDMANMGGGKGRPGGTPPEGFDGTLPTDRPTDMAQMGGGAPAGGMGGMGDSSSISFDDPASLPLLIRFDKYVDGTEYEGLTQLALRPGSPVINEALALSITAATDQPTQRYAYTTYSVNGSDTQTRLLLENPDESYGESIDDGNSVVFKADAESSFTYQGDDLATYKDQFKQLNKEDTQDATPIVAFLKWLDAADDATFDAELANYVDVDSFAKYAATQNLLANSDDMAGPGQNYYLSYDLTSKKISVISWDLNLALSGNATASPDTSLSMGGGGKGAAGTGKGGNSLKTRFLASTSFKKLYDAAYQELYTKVFSDGTATSLLSTITDSVPVSDDLTQDEIAAKAKTLNTFLTQRGEALEKALAN</sequence>
<feature type="compositionally biased region" description="Gly residues" evidence="1">
    <location>
        <begin position="174"/>
        <end position="187"/>
    </location>
</feature>
<dbReference type="AlphaFoldDB" id="A0A2V5IWX9"/>
<keyword evidence="4" id="KW-1185">Reference proteome</keyword>
<dbReference type="RefSeq" id="WP_110483378.1">
    <property type="nucleotide sequence ID" value="NZ_QJVC01000001.1"/>
</dbReference>
<evidence type="ECO:0000313" key="4">
    <source>
        <dbReference type="Proteomes" id="UP000247980"/>
    </source>
</evidence>